<dbReference type="RefSeq" id="WP_262888547.1">
    <property type="nucleotide sequence ID" value="NZ_JAUFQS010000047.1"/>
</dbReference>
<keyword evidence="2" id="KW-1185">Reference proteome</keyword>
<name>A0ABT8CBP4_9BACT</name>
<gene>
    <name evidence="1" type="ORF">QWZ15_20595</name>
</gene>
<proteinExistence type="predicted"/>
<accession>A0ABT8CBP4</accession>
<reference evidence="2" key="1">
    <citation type="journal article" date="2019" name="Int. J. Syst. Evol. Microbiol.">
        <title>The Global Catalogue of Microorganisms (GCM) 10K type strain sequencing project: providing services to taxonomists for standard genome sequencing and annotation.</title>
        <authorList>
            <consortium name="The Broad Institute Genomics Platform"/>
            <consortium name="The Broad Institute Genome Sequencing Center for Infectious Disease"/>
            <person name="Wu L."/>
            <person name="Ma J."/>
        </authorList>
    </citation>
    <scope>NUCLEOTIDE SEQUENCE [LARGE SCALE GENOMIC DNA]</scope>
    <source>
        <strain evidence="2">CECT 7706</strain>
    </source>
</reference>
<protein>
    <submittedName>
        <fullName evidence="1">Type II toxin-antitoxin system RelE/ParE family toxin</fullName>
    </submittedName>
</protein>
<dbReference type="Proteomes" id="UP001236663">
    <property type="component" value="Unassembled WGS sequence"/>
</dbReference>
<comment type="caution">
    <text evidence="1">The sequence shown here is derived from an EMBL/GenBank/DDBJ whole genome shotgun (WGS) entry which is preliminary data.</text>
</comment>
<evidence type="ECO:0000313" key="2">
    <source>
        <dbReference type="Proteomes" id="UP001236663"/>
    </source>
</evidence>
<evidence type="ECO:0000313" key="1">
    <source>
        <dbReference type="EMBL" id="MDN3690233.1"/>
    </source>
</evidence>
<organism evidence="1 2">
    <name type="scientific">Cyclobacterium jeungdonense</name>
    <dbReference type="NCBI Taxonomy" id="708087"/>
    <lineage>
        <taxon>Bacteria</taxon>
        <taxon>Pseudomonadati</taxon>
        <taxon>Bacteroidota</taxon>
        <taxon>Cytophagia</taxon>
        <taxon>Cytophagales</taxon>
        <taxon>Cyclobacteriaceae</taxon>
        <taxon>Cyclobacterium</taxon>
    </lineage>
</organism>
<dbReference type="InterPro" id="IPR009387">
    <property type="entry name" value="HigB-2"/>
</dbReference>
<dbReference type="EMBL" id="JAUFQS010000047">
    <property type="protein sequence ID" value="MDN3690233.1"/>
    <property type="molecule type" value="Genomic_DNA"/>
</dbReference>
<sequence length="64" mass="7162">MGNSCYKIRLAIKSKGKGKSGRARLITNFVVANDTVYLVSIYDKPEKDNLSDKELDELLQFVPA</sequence>
<dbReference type="Pfam" id="PF06296">
    <property type="entry name" value="RelE"/>
    <property type="match status" value="1"/>
</dbReference>